<dbReference type="OrthoDB" id="201140at2759"/>
<dbReference type="Proteomes" id="UP000664859">
    <property type="component" value="Unassembled WGS sequence"/>
</dbReference>
<evidence type="ECO:0000313" key="1">
    <source>
        <dbReference type="EMBL" id="KAG5181669.1"/>
    </source>
</evidence>
<accession>A0A835Z279</accession>
<gene>
    <name evidence="1" type="ORF">JKP88DRAFT_320679</name>
</gene>
<sequence>MTESPSPASVWNNRHSYLMTLPTDLKKRPQELTHRLWRQLAVSAIAFGVRCAERKKFAQGLDLLRTAERFSQRADLDRRTNNELAAYVADSYSFYYLRRNKAAAALEYSQRALKAHQRLRNWPHFAKCLLHESMILSHLGRHDESLASLAGVLAMVRRGSGGSSSNAQQLCMVAVCYHNIAAEQLMAGRFAEACASSQNARKLARLCLSYSNRWLHHFEGTHKLALSGLAANMAESDAAAGRFHGEAQAEFLLKLSEELCST</sequence>
<evidence type="ECO:0000313" key="2">
    <source>
        <dbReference type="Proteomes" id="UP000664859"/>
    </source>
</evidence>
<name>A0A835Z279_9STRA</name>
<dbReference type="AlphaFoldDB" id="A0A835Z279"/>
<dbReference type="EMBL" id="JAFCMP010000301">
    <property type="protein sequence ID" value="KAG5181669.1"/>
    <property type="molecule type" value="Genomic_DNA"/>
</dbReference>
<proteinExistence type="predicted"/>
<protein>
    <submittedName>
        <fullName evidence="1">Uncharacterized protein</fullName>
    </submittedName>
</protein>
<dbReference type="Gene3D" id="1.25.40.10">
    <property type="entry name" value="Tetratricopeptide repeat domain"/>
    <property type="match status" value="1"/>
</dbReference>
<keyword evidence="2" id="KW-1185">Reference proteome</keyword>
<organism evidence="1 2">
    <name type="scientific">Tribonema minus</name>
    <dbReference type="NCBI Taxonomy" id="303371"/>
    <lineage>
        <taxon>Eukaryota</taxon>
        <taxon>Sar</taxon>
        <taxon>Stramenopiles</taxon>
        <taxon>Ochrophyta</taxon>
        <taxon>PX clade</taxon>
        <taxon>Xanthophyceae</taxon>
        <taxon>Tribonematales</taxon>
        <taxon>Tribonemataceae</taxon>
        <taxon>Tribonema</taxon>
    </lineage>
</organism>
<comment type="caution">
    <text evidence="1">The sequence shown here is derived from an EMBL/GenBank/DDBJ whole genome shotgun (WGS) entry which is preliminary data.</text>
</comment>
<dbReference type="InterPro" id="IPR011990">
    <property type="entry name" value="TPR-like_helical_dom_sf"/>
</dbReference>
<dbReference type="SUPFAM" id="SSF48452">
    <property type="entry name" value="TPR-like"/>
    <property type="match status" value="1"/>
</dbReference>
<reference evidence="1" key="1">
    <citation type="submission" date="2021-02" db="EMBL/GenBank/DDBJ databases">
        <title>First Annotated Genome of the Yellow-green Alga Tribonema minus.</title>
        <authorList>
            <person name="Mahan K.M."/>
        </authorList>
    </citation>
    <scope>NUCLEOTIDE SEQUENCE</scope>
    <source>
        <strain evidence="1">UTEX B ZZ1240</strain>
    </source>
</reference>